<dbReference type="GO" id="GO:0003824">
    <property type="term" value="F:catalytic activity"/>
    <property type="evidence" value="ECO:0007669"/>
    <property type="project" value="InterPro"/>
</dbReference>
<accession>A0AAD9RFD3</accession>
<comment type="caution">
    <text evidence="1">The sequence shown here is derived from an EMBL/GenBank/DDBJ whole genome shotgun (WGS) entry which is preliminary data.</text>
</comment>
<dbReference type="EMBL" id="JAIFRP010000188">
    <property type="protein sequence ID" value="KAK2578714.1"/>
    <property type="molecule type" value="Genomic_DNA"/>
</dbReference>
<dbReference type="PANTHER" id="PTHR19446">
    <property type="entry name" value="REVERSE TRANSCRIPTASES"/>
    <property type="match status" value="1"/>
</dbReference>
<dbReference type="Gene3D" id="3.60.10.10">
    <property type="entry name" value="Endonuclease/exonuclease/phosphatase"/>
    <property type="match status" value="1"/>
</dbReference>
<gene>
    <name evidence="1" type="ORF">KPH14_000841</name>
</gene>
<sequence>MRQREIQREISKQARELREKGRNIKIGYQKLRVDDEILIWKEGAGLVKKEYEEHLRNSVVIGISETFRTEEKLLLPNMFKNYNYIASEVSREKSLGRASGGLCMLYKEDQVIIDKILSKTKSWICTKARIIQVQYIICLVYIRNGDEQSIRSLGELIMEIKEKYSAPLIIGGDFNCRLGLMNQIEEAITQSSEFRNTRRTKDNIMNKRGELLVEIMEGLSMIVVNGRSKTDSDGHYTYVDKKGMSAIDMIWIQASKLHYFEDFEVIEMENQEIDIELSIEDMDNLVTNKIKAAALELGMITKMEKRTAKQKWNKSWYNKECFKDKKELKKCYRLFRKKQDSEKKRNYLEIRHRYKITIKNAKIEYNRKLQKDMSNTKDSKTFWGLVKKITYKTNPICTIEISEWEKFYKELHKESTDKEHLIIDARHPYLDKDIEMTELNSALKRLKVRKTPGPDGIINEFYKYLPENMKEILLKILNKTVQTGEIPSSWGVSNTIMIYKKGNKQDPNNYRGITLANSITKLFTAIIAKRINIWAESCDILPEAQSGFRSNRSCEDNVFVLYSKIAEAFAKPK</sequence>
<evidence type="ECO:0000313" key="1">
    <source>
        <dbReference type="EMBL" id="KAK2578714.1"/>
    </source>
</evidence>
<proteinExistence type="predicted"/>
<reference evidence="1" key="1">
    <citation type="submission" date="2021-08" db="EMBL/GenBank/DDBJ databases">
        <authorList>
            <person name="Misof B."/>
            <person name="Oliver O."/>
            <person name="Podsiadlowski L."/>
            <person name="Donath A."/>
            <person name="Peters R."/>
            <person name="Mayer C."/>
            <person name="Rust J."/>
            <person name="Gunkel S."/>
            <person name="Lesny P."/>
            <person name="Martin S."/>
            <person name="Oeyen J.P."/>
            <person name="Petersen M."/>
            <person name="Panagiotis P."/>
            <person name="Wilbrandt J."/>
            <person name="Tanja T."/>
        </authorList>
    </citation>
    <scope>NUCLEOTIDE SEQUENCE</scope>
    <source>
        <strain evidence="1">GBR_01_08_01A</strain>
        <tissue evidence="1">Thorax + abdomen</tissue>
    </source>
</reference>
<dbReference type="SUPFAM" id="SSF56219">
    <property type="entry name" value="DNase I-like"/>
    <property type="match status" value="1"/>
</dbReference>
<evidence type="ECO:0008006" key="3">
    <source>
        <dbReference type="Google" id="ProtNLM"/>
    </source>
</evidence>
<feature type="non-terminal residue" evidence="1">
    <location>
        <position position="573"/>
    </location>
</feature>
<reference evidence="1" key="2">
    <citation type="journal article" date="2023" name="Commun. Biol.">
        <title>Intrasexual cuticular hydrocarbon dimorphism in a wasp sheds light on hydrocarbon biosynthesis genes in Hymenoptera.</title>
        <authorList>
            <person name="Moris V.C."/>
            <person name="Podsiadlowski L."/>
            <person name="Martin S."/>
            <person name="Oeyen J.P."/>
            <person name="Donath A."/>
            <person name="Petersen M."/>
            <person name="Wilbrandt J."/>
            <person name="Misof B."/>
            <person name="Liedtke D."/>
            <person name="Thamm M."/>
            <person name="Scheiner R."/>
            <person name="Schmitt T."/>
            <person name="Niehuis O."/>
        </authorList>
    </citation>
    <scope>NUCLEOTIDE SEQUENCE</scope>
    <source>
        <strain evidence="1">GBR_01_08_01A</strain>
    </source>
</reference>
<name>A0AAD9RFD3_9HYME</name>
<evidence type="ECO:0000313" key="2">
    <source>
        <dbReference type="Proteomes" id="UP001258017"/>
    </source>
</evidence>
<dbReference type="AlphaFoldDB" id="A0AAD9RFD3"/>
<organism evidence="1 2">
    <name type="scientific">Odynerus spinipes</name>
    <dbReference type="NCBI Taxonomy" id="1348599"/>
    <lineage>
        <taxon>Eukaryota</taxon>
        <taxon>Metazoa</taxon>
        <taxon>Ecdysozoa</taxon>
        <taxon>Arthropoda</taxon>
        <taxon>Hexapoda</taxon>
        <taxon>Insecta</taxon>
        <taxon>Pterygota</taxon>
        <taxon>Neoptera</taxon>
        <taxon>Endopterygota</taxon>
        <taxon>Hymenoptera</taxon>
        <taxon>Apocrita</taxon>
        <taxon>Aculeata</taxon>
        <taxon>Vespoidea</taxon>
        <taxon>Vespidae</taxon>
        <taxon>Eumeninae</taxon>
        <taxon>Odynerus</taxon>
    </lineage>
</organism>
<keyword evidence="2" id="KW-1185">Reference proteome</keyword>
<protein>
    <recommendedName>
        <fullName evidence="3">Reverse transcriptase domain-containing protein</fullName>
    </recommendedName>
</protein>
<dbReference type="Proteomes" id="UP001258017">
    <property type="component" value="Unassembled WGS sequence"/>
</dbReference>
<dbReference type="InterPro" id="IPR036691">
    <property type="entry name" value="Endo/exonu/phosph_ase_sf"/>
</dbReference>